<dbReference type="Pfam" id="PF13853">
    <property type="entry name" value="7tm_4"/>
    <property type="match status" value="1"/>
</dbReference>
<dbReference type="PANTHER" id="PTHR48018">
    <property type="entry name" value="OLFACTORY RECEPTOR"/>
    <property type="match status" value="1"/>
</dbReference>
<feature type="transmembrane region" description="Helical" evidence="10">
    <location>
        <begin position="139"/>
        <end position="159"/>
    </location>
</feature>
<evidence type="ECO:0000256" key="6">
    <source>
        <dbReference type="ARBA" id="ARBA00023136"/>
    </source>
</evidence>
<dbReference type="PROSITE" id="PS00237">
    <property type="entry name" value="G_PROTEIN_RECEP_F1_1"/>
    <property type="match status" value="1"/>
</dbReference>
<evidence type="ECO:0000256" key="3">
    <source>
        <dbReference type="ARBA" id="ARBA00022692"/>
    </source>
</evidence>
<protein>
    <recommendedName>
        <fullName evidence="10">Olfactory receptor</fullName>
    </recommendedName>
</protein>
<dbReference type="PRINTS" id="PR00237">
    <property type="entry name" value="GPCRRHODOPSN"/>
</dbReference>
<dbReference type="SUPFAM" id="SSF81321">
    <property type="entry name" value="Family A G protein-coupled receptor-like"/>
    <property type="match status" value="1"/>
</dbReference>
<dbReference type="RefSeq" id="XP_014635141.1">
    <property type="nucleotide sequence ID" value="XM_014779655.1"/>
</dbReference>
<dbReference type="PRINTS" id="PR00245">
    <property type="entry name" value="OLFACTORYR"/>
</dbReference>
<evidence type="ECO:0000256" key="10">
    <source>
        <dbReference type="RuleBase" id="RU363047"/>
    </source>
</evidence>
<keyword evidence="4 10" id="KW-1133">Transmembrane helix</keyword>
<keyword evidence="7 9" id="KW-0675">Receptor</keyword>
<comment type="subcellular location">
    <subcellularLocation>
        <location evidence="10">Cell membrane</location>
        <topology evidence="10">Multi-pass membrane protein</topology>
    </subcellularLocation>
    <subcellularLocation>
        <location evidence="2">Membrane</location>
        <topology evidence="2">Multi-pass membrane protein</topology>
    </subcellularLocation>
</comment>
<keyword evidence="10" id="KW-0716">Sensory transduction</keyword>
<evidence type="ECO:0000256" key="4">
    <source>
        <dbReference type="ARBA" id="ARBA00022989"/>
    </source>
</evidence>
<keyword evidence="3 9" id="KW-0812">Transmembrane</keyword>
<evidence type="ECO:0000256" key="1">
    <source>
        <dbReference type="ARBA" id="ARBA00003929"/>
    </source>
</evidence>
<keyword evidence="5 9" id="KW-0297">G-protein coupled receptor</keyword>
<evidence type="ECO:0000256" key="9">
    <source>
        <dbReference type="RuleBase" id="RU000688"/>
    </source>
</evidence>
<comment type="function">
    <text evidence="1">Putative odorant or sperm cell receptor.</text>
</comment>
<organism evidence="12 13">
    <name type="scientific">Ceratotherium simum simum</name>
    <name type="common">Southern white rhinoceros</name>
    <dbReference type="NCBI Taxonomy" id="73337"/>
    <lineage>
        <taxon>Eukaryota</taxon>
        <taxon>Metazoa</taxon>
        <taxon>Chordata</taxon>
        <taxon>Craniata</taxon>
        <taxon>Vertebrata</taxon>
        <taxon>Euteleostomi</taxon>
        <taxon>Mammalia</taxon>
        <taxon>Eutheria</taxon>
        <taxon>Laurasiatheria</taxon>
        <taxon>Perissodactyla</taxon>
        <taxon>Rhinocerotidae</taxon>
        <taxon>Ceratotherium</taxon>
    </lineage>
</organism>
<feature type="transmembrane region" description="Helical" evidence="10">
    <location>
        <begin position="237"/>
        <end position="260"/>
    </location>
</feature>
<name>A0ABM1C6G0_CERSS</name>
<evidence type="ECO:0000256" key="5">
    <source>
        <dbReference type="ARBA" id="ARBA00023040"/>
    </source>
</evidence>
<gene>
    <name evidence="13" type="primary">LOC101407674</name>
</gene>
<dbReference type="InterPro" id="IPR000725">
    <property type="entry name" value="Olfact_rcpt"/>
</dbReference>
<evidence type="ECO:0000256" key="7">
    <source>
        <dbReference type="ARBA" id="ARBA00023170"/>
    </source>
</evidence>
<evidence type="ECO:0000256" key="2">
    <source>
        <dbReference type="ARBA" id="ARBA00004141"/>
    </source>
</evidence>
<feature type="transmembrane region" description="Helical" evidence="10">
    <location>
        <begin position="97"/>
        <end position="119"/>
    </location>
</feature>
<feature type="domain" description="G-protein coupled receptors family 1 profile" evidence="11">
    <location>
        <begin position="40"/>
        <end position="289"/>
    </location>
</feature>
<keyword evidence="10" id="KW-0552">Olfaction</keyword>
<evidence type="ECO:0000256" key="8">
    <source>
        <dbReference type="ARBA" id="ARBA00023224"/>
    </source>
</evidence>
<proteinExistence type="inferred from homology"/>
<evidence type="ECO:0000259" key="11">
    <source>
        <dbReference type="PROSITE" id="PS50262"/>
    </source>
</evidence>
<keyword evidence="8 9" id="KW-0807">Transducer</keyword>
<dbReference type="InterPro" id="IPR000276">
    <property type="entry name" value="GPCR_Rhodpsn"/>
</dbReference>
<dbReference type="Gene3D" id="1.20.1070.10">
    <property type="entry name" value="Rhodopsin 7-helix transmembrane proteins"/>
    <property type="match status" value="1"/>
</dbReference>
<evidence type="ECO:0000313" key="13">
    <source>
        <dbReference type="RefSeq" id="XP_014635141.1"/>
    </source>
</evidence>
<feature type="transmembrane region" description="Helical" evidence="10">
    <location>
        <begin position="272"/>
        <end position="291"/>
    </location>
</feature>
<reference evidence="13" key="1">
    <citation type="submission" date="2025-08" db="UniProtKB">
        <authorList>
            <consortium name="RefSeq"/>
        </authorList>
    </citation>
    <scope>IDENTIFICATION</scope>
</reference>
<dbReference type="GeneID" id="101407674"/>
<sequence length="305" mass="34467">MQRGNHTVREFILVGLTTDPMVQLILFVVFLGVYSVTVVGNTTFIMLICNDSQLYTPMYFFIGNLSSLDLWYSSVYIPKILVTCISEDKSLSFAGCASQFFFSAGLACSEWYLLAAMAYDRYMAISKPLLYSQAMSIQLCEFLVAALYLGGFINCSIIIKRTFAMEFYSDNIIDDIFCDLLPLAKLACSGKDGYQVVLYFLLASNVINPTVFILASYLFIIATILRIRSTQGRLKAFSTCSSHLISVTLYYGSILYIYSLPRASYSFDRDKIVSTFYTVVFPVLNPMIYSLRNKDVKEALNKLFK</sequence>
<evidence type="ECO:0000313" key="12">
    <source>
        <dbReference type="Proteomes" id="UP000694910"/>
    </source>
</evidence>
<dbReference type="PROSITE" id="PS50262">
    <property type="entry name" value="G_PROTEIN_RECEP_F1_2"/>
    <property type="match status" value="1"/>
</dbReference>
<keyword evidence="12" id="KW-1185">Reference proteome</keyword>
<keyword evidence="6 10" id="KW-0472">Membrane</keyword>
<feature type="transmembrane region" description="Helical" evidence="10">
    <location>
        <begin position="24"/>
        <end position="47"/>
    </location>
</feature>
<dbReference type="Proteomes" id="UP000694910">
    <property type="component" value="Unplaced"/>
</dbReference>
<accession>A0ABM1C6G0</accession>
<dbReference type="InterPro" id="IPR017452">
    <property type="entry name" value="GPCR_Rhodpsn_7TM"/>
</dbReference>
<comment type="similarity">
    <text evidence="9">Belongs to the G-protein coupled receptor 1 family.</text>
</comment>
<keyword evidence="10" id="KW-1003">Cell membrane</keyword>
<feature type="transmembrane region" description="Helical" evidence="10">
    <location>
        <begin position="206"/>
        <end position="225"/>
    </location>
</feature>